<keyword evidence="2" id="KW-1185">Reference proteome</keyword>
<sequence>MKALVFGVVCCLVALMFTQAEGIKRRTVGCPPPSRRVCPAGESSTDDCSKYKPCPGCFLCCQHPCAMRCYDPITQHFYRYPQIDFS</sequence>
<dbReference type="OrthoDB" id="10268849at2759"/>
<accession>A0A6P8IK81</accession>
<evidence type="ECO:0000256" key="1">
    <source>
        <dbReference type="SAM" id="SignalP"/>
    </source>
</evidence>
<feature type="signal peptide" evidence="1">
    <location>
        <begin position="1"/>
        <end position="20"/>
    </location>
</feature>
<organism evidence="2 3">
    <name type="scientific">Actinia tenebrosa</name>
    <name type="common">Australian red waratah sea anemone</name>
    <dbReference type="NCBI Taxonomy" id="6105"/>
    <lineage>
        <taxon>Eukaryota</taxon>
        <taxon>Metazoa</taxon>
        <taxon>Cnidaria</taxon>
        <taxon>Anthozoa</taxon>
        <taxon>Hexacorallia</taxon>
        <taxon>Actiniaria</taxon>
        <taxon>Actiniidae</taxon>
        <taxon>Actinia</taxon>
    </lineage>
</organism>
<dbReference type="RefSeq" id="XP_031567162.1">
    <property type="nucleotide sequence ID" value="XM_031711302.1"/>
</dbReference>
<gene>
    <name evidence="3" type="primary">LOC116302100</name>
</gene>
<evidence type="ECO:0000313" key="2">
    <source>
        <dbReference type="Proteomes" id="UP000515163"/>
    </source>
</evidence>
<dbReference type="AlphaFoldDB" id="A0A6P8IK81"/>
<proteinExistence type="predicted"/>
<name>A0A6P8IK81_ACTTE</name>
<evidence type="ECO:0000313" key="3">
    <source>
        <dbReference type="RefSeq" id="XP_031567162.1"/>
    </source>
</evidence>
<protein>
    <submittedName>
        <fullName evidence="3">Whey acidic protein-like</fullName>
    </submittedName>
</protein>
<dbReference type="InParanoid" id="A0A6P8IK81"/>
<reference evidence="3" key="1">
    <citation type="submission" date="2025-08" db="UniProtKB">
        <authorList>
            <consortium name="RefSeq"/>
        </authorList>
    </citation>
    <scope>IDENTIFICATION</scope>
    <source>
        <tissue evidence="3">Tentacle</tissue>
    </source>
</reference>
<dbReference type="KEGG" id="aten:116302100"/>
<dbReference type="Proteomes" id="UP000515163">
    <property type="component" value="Unplaced"/>
</dbReference>
<dbReference type="GeneID" id="116302100"/>
<feature type="chain" id="PRO_5027656168" evidence="1">
    <location>
        <begin position="21"/>
        <end position="86"/>
    </location>
</feature>
<keyword evidence="1" id="KW-0732">Signal</keyword>